<feature type="transmembrane region" description="Helical" evidence="7">
    <location>
        <begin position="304"/>
        <end position="327"/>
    </location>
</feature>
<keyword evidence="4 7" id="KW-1133">Transmembrane helix</keyword>
<keyword evidence="2" id="KW-1003">Cell membrane</keyword>
<organism evidence="9 10">
    <name type="scientific">Paralimibaculum aggregatum</name>
    <dbReference type="NCBI Taxonomy" id="3036245"/>
    <lineage>
        <taxon>Bacteria</taxon>
        <taxon>Pseudomonadati</taxon>
        <taxon>Pseudomonadota</taxon>
        <taxon>Alphaproteobacteria</taxon>
        <taxon>Rhodobacterales</taxon>
        <taxon>Paracoccaceae</taxon>
        <taxon>Paralimibaculum</taxon>
    </lineage>
</organism>
<feature type="region of interest" description="Disordered" evidence="6">
    <location>
        <begin position="849"/>
        <end position="871"/>
    </location>
</feature>
<evidence type="ECO:0000313" key="10">
    <source>
        <dbReference type="Proteomes" id="UP001239909"/>
    </source>
</evidence>
<dbReference type="Proteomes" id="UP001239909">
    <property type="component" value="Unassembled WGS sequence"/>
</dbReference>
<dbReference type="PANTHER" id="PTHR33406">
    <property type="entry name" value="MEMBRANE PROTEIN MJ1562-RELATED"/>
    <property type="match status" value="1"/>
</dbReference>
<comment type="subcellular location">
    <subcellularLocation>
        <location evidence="1">Cell membrane</location>
        <topology evidence="1">Multi-pass membrane protein</topology>
    </subcellularLocation>
</comment>
<gene>
    <name evidence="9" type="ORF">LNKW23_05110</name>
</gene>
<evidence type="ECO:0000256" key="5">
    <source>
        <dbReference type="ARBA" id="ARBA00023136"/>
    </source>
</evidence>
<dbReference type="Gene3D" id="1.20.1640.10">
    <property type="entry name" value="Multidrug efflux transporter AcrB transmembrane domain"/>
    <property type="match status" value="2"/>
</dbReference>
<evidence type="ECO:0000259" key="8">
    <source>
        <dbReference type="PROSITE" id="PS50156"/>
    </source>
</evidence>
<evidence type="ECO:0000256" key="4">
    <source>
        <dbReference type="ARBA" id="ARBA00022989"/>
    </source>
</evidence>
<evidence type="ECO:0000256" key="2">
    <source>
        <dbReference type="ARBA" id="ARBA00022475"/>
    </source>
</evidence>
<feature type="transmembrane region" description="Helical" evidence="7">
    <location>
        <begin position="333"/>
        <end position="354"/>
    </location>
</feature>
<protein>
    <submittedName>
        <fullName evidence="9">MMPL family transporter</fullName>
    </submittedName>
</protein>
<feature type="transmembrane region" description="Helical" evidence="7">
    <location>
        <begin position="449"/>
        <end position="469"/>
    </location>
</feature>
<dbReference type="PANTHER" id="PTHR33406:SF13">
    <property type="entry name" value="MEMBRANE PROTEIN YDFJ"/>
    <property type="match status" value="1"/>
</dbReference>
<proteinExistence type="predicted"/>
<dbReference type="PRINTS" id="PR00702">
    <property type="entry name" value="ACRIFLAVINRP"/>
</dbReference>
<dbReference type="RefSeq" id="WP_285669963.1">
    <property type="nucleotide sequence ID" value="NZ_BSYI01000003.1"/>
</dbReference>
<dbReference type="EMBL" id="BSYI01000003">
    <property type="protein sequence ID" value="GMG81298.1"/>
    <property type="molecule type" value="Genomic_DNA"/>
</dbReference>
<dbReference type="SUPFAM" id="SSF82866">
    <property type="entry name" value="Multidrug efflux transporter AcrB transmembrane domain"/>
    <property type="match status" value="2"/>
</dbReference>
<feature type="domain" description="SSD" evidence="8">
    <location>
        <begin position="285"/>
        <end position="428"/>
    </location>
</feature>
<keyword evidence="10" id="KW-1185">Reference proteome</keyword>
<feature type="transmembrane region" description="Helical" evidence="7">
    <location>
        <begin position="698"/>
        <end position="721"/>
    </location>
</feature>
<sequence>MRSDWATEAAGRACAGWIAAAAGRPRAVLAALGLLLAAAVWAASGLRVDTDSSRMLAPELPFQARAQALNAAFPELKNTIVVAVRGPRADPVEAALTALAARLEGDPSVASVFAPSIDPFFRTHGLLYLDEAAFEAQLTRLSKSANMLARLREDQSLPGFLRAVDEARALAAAAEGFDAGALDRLYAEAAAVIAAAAEGEARSFDWTGLFGDAGPVLRVLTLTPRLDYAALNPARAAMQAAAAAVAALPPEITAEVEIGLTGDPVLRAEELRSVTATIGLSLAISVLLVALVLWLALGSLARMGLALGALLVTLVLTTGAAALAVGALNLVSVAFIVLMVGLGIDFAIHLMAHLEEDLAAEPLPGALRACGRRLGGALALTAATTAAAFLAFAGTDFIGMAQLGLIGAMGVVIAFLVAITLLPAAVALRPRLAAAPRRRAVPALPPMPRLGRLGAGLAAALGLAALLLVPQARFDADPMSLRNPEARSVAVYGWLAADPLRAPLRLSLLTETAKQASAAARALKPVVEVDGTTWLGDLVPKDQDAKLALFDIAWPSIDFAVNGEPVALAEPGSGDPAALAAALGAEGAAGRLAAALAALGAAPEPATRARVEAALFRHFPALIGRLEAQLGADRVTLESLPPALAARYLAADGRYRVEIRAAADISDPAARARFVEAVQRVAPEAGGPPDQIEGAARAVAGAMLQAVLVALAATAGLVLLAAGRVWPLVAILVPVALAGAVTAAATVLLDMPFNYANVIVLPLLIGLGVDAGVHLALRTERSAAVYATSTPRAVLASALTTIGAFATLALSDHRGTASMGVLLAIAVGAAVAMALALSPPLARLGARARGRARSRVAPAPPQPDPNEGDRR</sequence>
<feature type="transmembrane region" description="Helical" evidence="7">
    <location>
        <begin position="789"/>
        <end position="811"/>
    </location>
</feature>
<evidence type="ECO:0000313" key="9">
    <source>
        <dbReference type="EMBL" id="GMG81298.1"/>
    </source>
</evidence>
<feature type="transmembrane region" description="Helical" evidence="7">
    <location>
        <begin position="274"/>
        <end position="297"/>
    </location>
</feature>
<reference evidence="9 10" key="1">
    <citation type="submission" date="2023-04" db="EMBL/GenBank/DDBJ databases">
        <title>Marinoamorphus aggregata gen. nov., sp. Nov., isolate from tissue of brittle star Ophioplocus japonicus.</title>
        <authorList>
            <person name="Kawano K."/>
            <person name="Sawayama S."/>
            <person name="Nakagawa S."/>
        </authorList>
    </citation>
    <scope>NUCLEOTIDE SEQUENCE [LARGE SCALE GENOMIC DNA]</scope>
    <source>
        <strain evidence="9 10">NKW23</strain>
    </source>
</reference>
<dbReference type="Pfam" id="PF03176">
    <property type="entry name" value="MMPL"/>
    <property type="match status" value="1"/>
</dbReference>
<keyword evidence="3 7" id="KW-0812">Transmembrane</keyword>
<accession>A0ABQ6LJC7</accession>
<evidence type="ECO:0000256" key="7">
    <source>
        <dbReference type="SAM" id="Phobius"/>
    </source>
</evidence>
<dbReference type="InterPro" id="IPR004869">
    <property type="entry name" value="MMPL_dom"/>
</dbReference>
<evidence type="ECO:0000256" key="6">
    <source>
        <dbReference type="SAM" id="MobiDB-lite"/>
    </source>
</evidence>
<feature type="transmembrane region" description="Helical" evidence="7">
    <location>
        <begin position="405"/>
        <end position="428"/>
    </location>
</feature>
<feature type="transmembrane region" description="Helical" evidence="7">
    <location>
        <begin position="817"/>
        <end position="837"/>
    </location>
</feature>
<name>A0ABQ6LJC7_9RHOB</name>
<feature type="transmembrane region" description="Helical" evidence="7">
    <location>
        <begin position="728"/>
        <end position="749"/>
    </location>
</feature>
<keyword evidence="5 7" id="KW-0472">Membrane</keyword>
<dbReference type="InterPro" id="IPR001036">
    <property type="entry name" value="Acrflvin-R"/>
</dbReference>
<dbReference type="InterPro" id="IPR050545">
    <property type="entry name" value="Mycobact_MmpL"/>
</dbReference>
<comment type="caution">
    <text evidence="9">The sequence shown here is derived from an EMBL/GenBank/DDBJ whole genome shotgun (WGS) entry which is preliminary data.</text>
</comment>
<dbReference type="PROSITE" id="PS50156">
    <property type="entry name" value="SSD"/>
    <property type="match status" value="1"/>
</dbReference>
<evidence type="ECO:0000256" key="3">
    <source>
        <dbReference type="ARBA" id="ARBA00022692"/>
    </source>
</evidence>
<dbReference type="InterPro" id="IPR000731">
    <property type="entry name" value="SSD"/>
</dbReference>
<feature type="transmembrane region" description="Helical" evidence="7">
    <location>
        <begin position="755"/>
        <end position="777"/>
    </location>
</feature>
<feature type="transmembrane region" description="Helical" evidence="7">
    <location>
        <begin position="374"/>
        <end position="393"/>
    </location>
</feature>
<evidence type="ECO:0000256" key="1">
    <source>
        <dbReference type="ARBA" id="ARBA00004651"/>
    </source>
</evidence>